<dbReference type="InterPro" id="IPR013785">
    <property type="entry name" value="Aldolase_TIM"/>
</dbReference>
<comment type="caution">
    <text evidence="11">The sequence shown here is derived from an EMBL/GenBank/DDBJ whole genome shotgun (WGS) entry which is preliminary data.</text>
</comment>
<keyword evidence="6 9" id="KW-0822">Tryptophan biosynthesis</keyword>
<comment type="similarity">
    <text evidence="9">Belongs to the TrpF family.</text>
</comment>
<dbReference type="InterPro" id="IPR044643">
    <property type="entry name" value="TrpF_fam"/>
</dbReference>
<evidence type="ECO:0000256" key="9">
    <source>
        <dbReference type="HAMAP-Rule" id="MF_00135"/>
    </source>
</evidence>
<dbReference type="RefSeq" id="WP_125230351.1">
    <property type="nucleotide sequence ID" value="NZ_RWJI01000001.1"/>
</dbReference>
<dbReference type="CDD" id="cd00405">
    <property type="entry name" value="PRAI"/>
    <property type="match status" value="1"/>
</dbReference>
<dbReference type="GO" id="GO:0004640">
    <property type="term" value="F:phosphoribosylanthranilate isomerase activity"/>
    <property type="evidence" value="ECO:0007669"/>
    <property type="project" value="UniProtKB-UniRule"/>
</dbReference>
<feature type="domain" description="N-(5'phosphoribosyl) anthranilate isomerase (PRAI)" evidence="10">
    <location>
        <begin position="5"/>
        <end position="205"/>
    </location>
</feature>
<dbReference type="InterPro" id="IPR011060">
    <property type="entry name" value="RibuloseP-bd_barrel"/>
</dbReference>
<evidence type="ECO:0000256" key="1">
    <source>
        <dbReference type="ARBA" id="ARBA00001164"/>
    </source>
</evidence>
<dbReference type="OrthoDB" id="9796196at2"/>
<dbReference type="EMBL" id="RWJI01000001">
    <property type="protein sequence ID" value="RRQ52334.1"/>
    <property type="molecule type" value="Genomic_DNA"/>
</dbReference>
<dbReference type="PANTHER" id="PTHR42894:SF1">
    <property type="entry name" value="N-(5'-PHOSPHORIBOSYL)ANTHRANILATE ISOMERASE"/>
    <property type="match status" value="1"/>
</dbReference>
<evidence type="ECO:0000256" key="7">
    <source>
        <dbReference type="ARBA" id="ARBA00023141"/>
    </source>
</evidence>
<evidence type="ECO:0000256" key="5">
    <source>
        <dbReference type="ARBA" id="ARBA00022605"/>
    </source>
</evidence>
<protein>
    <recommendedName>
        <fullName evidence="4 9">N-(5'-phosphoribosyl)anthranilate isomerase</fullName>
        <shortName evidence="9">PRAI</shortName>
        <ecNumber evidence="3 9">5.3.1.24</ecNumber>
    </recommendedName>
</protein>
<organism evidence="11 12">
    <name type="scientific">Sphingorhabdus wooponensis</name>
    <dbReference type="NCBI Taxonomy" id="940136"/>
    <lineage>
        <taxon>Bacteria</taxon>
        <taxon>Pseudomonadati</taxon>
        <taxon>Pseudomonadota</taxon>
        <taxon>Alphaproteobacteria</taxon>
        <taxon>Sphingomonadales</taxon>
        <taxon>Sphingomonadaceae</taxon>
        <taxon>Sphingorhabdus</taxon>
    </lineage>
</organism>
<keyword evidence="8 9" id="KW-0413">Isomerase</keyword>
<dbReference type="Proteomes" id="UP000268553">
    <property type="component" value="Unassembled WGS sequence"/>
</dbReference>
<evidence type="ECO:0000256" key="4">
    <source>
        <dbReference type="ARBA" id="ARBA00022272"/>
    </source>
</evidence>
<dbReference type="AlphaFoldDB" id="A0A3R8WKY5"/>
<dbReference type="InterPro" id="IPR001240">
    <property type="entry name" value="PRAI_dom"/>
</dbReference>
<name>A0A3R8WKY5_9SPHN</name>
<keyword evidence="7 9" id="KW-0057">Aromatic amino acid biosynthesis</keyword>
<evidence type="ECO:0000256" key="6">
    <source>
        <dbReference type="ARBA" id="ARBA00022822"/>
    </source>
</evidence>
<dbReference type="SUPFAM" id="SSF51366">
    <property type="entry name" value="Ribulose-phoshate binding barrel"/>
    <property type="match status" value="1"/>
</dbReference>
<dbReference type="NCBIfam" id="NF002295">
    <property type="entry name" value="PRK01222.1-1"/>
    <property type="match status" value="1"/>
</dbReference>
<comment type="pathway">
    <text evidence="2 9">Amino-acid biosynthesis; L-tryptophan biosynthesis; L-tryptophan from chorismate: step 3/5.</text>
</comment>
<evidence type="ECO:0000256" key="2">
    <source>
        <dbReference type="ARBA" id="ARBA00004664"/>
    </source>
</evidence>
<comment type="catalytic activity">
    <reaction evidence="1 9">
        <text>N-(5-phospho-beta-D-ribosyl)anthranilate = 1-(2-carboxyphenylamino)-1-deoxy-D-ribulose 5-phosphate</text>
        <dbReference type="Rhea" id="RHEA:21540"/>
        <dbReference type="ChEBI" id="CHEBI:18277"/>
        <dbReference type="ChEBI" id="CHEBI:58613"/>
        <dbReference type="EC" id="5.3.1.24"/>
    </reaction>
</comment>
<evidence type="ECO:0000256" key="8">
    <source>
        <dbReference type="ARBA" id="ARBA00023235"/>
    </source>
</evidence>
<dbReference type="PANTHER" id="PTHR42894">
    <property type="entry name" value="N-(5'-PHOSPHORIBOSYL)ANTHRANILATE ISOMERASE"/>
    <property type="match status" value="1"/>
</dbReference>
<dbReference type="Gene3D" id="3.20.20.70">
    <property type="entry name" value="Aldolase class I"/>
    <property type="match status" value="1"/>
</dbReference>
<dbReference type="GO" id="GO:0000162">
    <property type="term" value="P:L-tryptophan biosynthetic process"/>
    <property type="evidence" value="ECO:0007669"/>
    <property type="project" value="UniProtKB-UniRule"/>
</dbReference>
<accession>A0A3R8WKY5</accession>
<dbReference type="EC" id="5.3.1.24" evidence="3 9"/>
<keyword evidence="12" id="KW-1185">Reference proteome</keyword>
<dbReference type="Pfam" id="PF00697">
    <property type="entry name" value="PRAI"/>
    <property type="match status" value="1"/>
</dbReference>
<dbReference type="HAMAP" id="MF_00135">
    <property type="entry name" value="PRAI"/>
    <property type="match status" value="1"/>
</dbReference>
<dbReference type="UniPathway" id="UPA00035">
    <property type="reaction ID" value="UER00042"/>
</dbReference>
<keyword evidence="5 9" id="KW-0028">Amino-acid biosynthesis</keyword>
<evidence type="ECO:0000256" key="3">
    <source>
        <dbReference type="ARBA" id="ARBA00012572"/>
    </source>
</evidence>
<gene>
    <name evidence="9" type="primary">trpF</name>
    <name evidence="11" type="ORF">D7D48_05610</name>
</gene>
<evidence type="ECO:0000313" key="12">
    <source>
        <dbReference type="Proteomes" id="UP000268553"/>
    </source>
</evidence>
<proteinExistence type="inferred from homology"/>
<evidence type="ECO:0000259" key="10">
    <source>
        <dbReference type="Pfam" id="PF00697"/>
    </source>
</evidence>
<sequence>MNTQIKICGLSTEASIDAAVKAGASHIGLVHFEKSPRHVALEQAASLRMRAPASLKVVLLLVNAELDLTTKAIEVIKPDIVQFHGSESAQWIHALKNTVDIEIWKALGVRDAASLKTADEYDNAADLILFDAPAQALPGGTGMRFDWSLLTEHKHKLPWGLAGGLTSDNVKEALAQTRTQLVDTSSGVESAPGIKDVDKIAAFCQAVRDYDNH</sequence>
<reference evidence="11 12" key="1">
    <citation type="submission" date="2018-12" db="EMBL/GenBank/DDBJ databases">
        <authorList>
            <person name="Kim S.-J."/>
            <person name="Jung G.-Y."/>
        </authorList>
    </citation>
    <scope>NUCLEOTIDE SEQUENCE [LARGE SCALE GENOMIC DNA]</scope>
    <source>
        <strain evidence="11 12">03SU3-P</strain>
    </source>
</reference>
<evidence type="ECO:0000313" key="11">
    <source>
        <dbReference type="EMBL" id="RRQ52334.1"/>
    </source>
</evidence>